<dbReference type="Proteomes" id="UP000724874">
    <property type="component" value="Unassembled WGS sequence"/>
</dbReference>
<name>A0A9P5TJU5_GYMJU</name>
<feature type="signal peptide" evidence="1">
    <location>
        <begin position="1"/>
        <end position="19"/>
    </location>
</feature>
<evidence type="ECO:0000313" key="3">
    <source>
        <dbReference type="Proteomes" id="UP000724874"/>
    </source>
</evidence>
<dbReference type="EMBL" id="JADNYJ010000078">
    <property type="protein sequence ID" value="KAF8889725.1"/>
    <property type="molecule type" value="Genomic_DNA"/>
</dbReference>
<protein>
    <recommendedName>
        <fullName evidence="4">Secreted protein</fullName>
    </recommendedName>
</protein>
<dbReference type="PROSITE" id="PS51257">
    <property type="entry name" value="PROKAR_LIPOPROTEIN"/>
    <property type="match status" value="1"/>
</dbReference>
<keyword evidence="1" id="KW-0732">Signal</keyword>
<evidence type="ECO:0008006" key="4">
    <source>
        <dbReference type="Google" id="ProtNLM"/>
    </source>
</evidence>
<dbReference type="AlphaFoldDB" id="A0A9P5TJU5"/>
<feature type="chain" id="PRO_5040141221" description="Secreted protein" evidence="1">
    <location>
        <begin position="20"/>
        <end position="77"/>
    </location>
</feature>
<comment type="caution">
    <text evidence="2">The sequence shown here is derived from an EMBL/GenBank/DDBJ whole genome shotgun (WGS) entry which is preliminary data.</text>
</comment>
<accession>A0A9P5TJU5</accession>
<keyword evidence="3" id="KW-1185">Reference proteome</keyword>
<evidence type="ECO:0000313" key="2">
    <source>
        <dbReference type="EMBL" id="KAF8889725.1"/>
    </source>
</evidence>
<sequence>MMTRMSVSSNIATFLACLGFHLTVKRNPVVTFGSRRALSECRCLILVLDHCNSCHAFCYELGLPNNLELYTRLWNTL</sequence>
<organism evidence="2 3">
    <name type="scientific">Gymnopilus junonius</name>
    <name type="common">Spectacular rustgill mushroom</name>
    <name type="synonym">Gymnopilus spectabilis subsp. junonius</name>
    <dbReference type="NCBI Taxonomy" id="109634"/>
    <lineage>
        <taxon>Eukaryota</taxon>
        <taxon>Fungi</taxon>
        <taxon>Dikarya</taxon>
        <taxon>Basidiomycota</taxon>
        <taxon>Agaricomycotina</taxon>
        <taxon>Agaricomycetes</taxon>
        <taxon>Agaricomycetidae</taxon>
        <taxon>Agaricales</taxon>
        <taxon>Agaricineae</taxon>
        <taxon>Hymenogastraceae</taxon>
        <taxon>Gymnopilus</taxon>
    </lineage>
</organism>
<proteinExistence type="predicted"/>
<reference evidence="2" key="1">
    <citation type="submission" date="2020-11" db="EMBL/GenBank/DDBJ databases">
        <authorList>
            <consortium name="DOE Joint Genome Institute"/>
            <person name="Ahrendt S."/>
            <person name="Riley R."/>
            <person name="Andreopoulos W."/>
            <person name="LaButti K."/>
            <person name="Pangilinan J."/>
            <person name="Ruiz-duenas F.J."/>
            <person name="Barrasa J.M."/>
            <person name="Sanchez-Garcia M."/>
            <person name="Camarero S."/>
            <person name="Miyauchi S."/>
            <person name="Serrano A."/>
            <person name="Linde D."/>
            <person name="Babiker R."/>
            <person name="Drula E."/>
            <person name="Ayuso-Fernandez I."/>
            <person name="Pacheco R."/>
            <person name="Padilla G."/>
            <person name="Ferreira P."/>
            <person name="Barriuso J."/>
            <person name="Kellner H."/>
            <person name="Castanera R."/>
            <person name="Alfaro M."/>
            <person name="Ramirez L."/>
            <person name="Pisabarro A.G."/>
            <person name="Kuo A."/>
            <person name="Tritt A."/>
            <person name="Lipzen A."/>
            <person name="He G."/>
            <person name="Yan M."/>
            <person name="Ng V."/>
            <person name="Cullen D."/>
            <person name="Martin F."/>
            <person name="Rosso M.-N."/>
            <person name="Henrissat B."/>
            <person name="Hibbett D."/>
            <person name="Martinez A.T."/>
            <person name="Grigoriev I.V."/>
        </authorList>
    </citation>
    <scope>NUCLEOTIDE SEQUENCE</scope>
    <source>
        <strain evidence="2">AH 44721</strain>
    </source>
</reference>
<gene>
    <name evidence="2" type="ORF">CPB84DRAFT_1785265</name>
</gene>
<evidence type="ECO:0000256" key="1">
    <source>
        <dbReference type="SAM" id="SignalP"/>
    </source>
</evidence>